<protein>
    <recommendedName>
        <fullName evidence="1">F-box domain-containing protein</fullName>
    </recommendedName>
</protein>
<accession>A0A1J9QT51</accession>
<dbReference type="OrthoDB" id="3927840at2759"/>
<name>A0A1J9QT51_9PEZI</name>
<evidence type="ECO:0000313" key="3">
    <source>
        <dbReference type="Proteomes" id="UP000183809"/>
    </source>
</evidence>
<dbReference type="SUPFAM" id="SSF81383">
    <property type="entry name" value="F-box domain"/>
    <property type="match status" value="1"/>
</dbReference>
<comment type="caution">
    <text evidence="2">The sequence shown here is derived from an EMBL/GenBank/DDBJ whole genome shotgun (WGS) entry which is preliminary data.</text>
</comment>
<feature type="domain" description="F-box" evidence="1">
    <location>
        <begin position="1"/>
        <end position="43"/>
    </location>
</feature>
<dbReference type="Proteomes" id="UP000183809">
    <property type="component" value="Unassembled WGS sequence"/>
</dbReference>
<reference evidence="2 3" key="1">
    <citation type="submission" date="2016-10" db="EMBL/GenBank/DDBJ databases">
        <title>Proteomics and genomics reveal pathogen-plant mechanisms compatible with a hemibiotrophic lifestyle of Diplodia corticola.</title>
        <authorList>
            <person name="Fernandes I."/>
            <person name="De Jonge R."/>
            <person name="Van De Peer Y."/>
            <person name="Devreese B."/>
            <person name="Alves A."/>
            <person name="Esteves A.C."/>
        </authorList>
    </citation>
    <scope>NUCLEOTIDE SEQUENCE [LARGE SCALE GENOMIC DNA]</scope>
    <source>
        <strain evidence="2 3">CBS 112549</strain>
    </source>
</reference>
<gene>
    <name evidence="2" type="ORF">BKCO1_4100028</name>
</gene>
<organism evidence="2 3">
    <name type="scientific">Diplodia corticola</name>
    <dbReference type="NCBI Taxonomy" id="236234"/>
    <lineage>
        <taxon>Eukaryota</taxon>
        <taxon>Fungi</taxon>
        <taxon>Dikarya</taxon>
        <taxon>Ascomycota</taxon>
        <taxon>Pezizomycotina</taxon>
        <taxon>Dothideomycetes</taxon>
        <taxon>Dothideomycetes incertae sedis</taxon>
        <taxon>Botryosphaeriales</taxon>
        <taxon>Botryosphaeriaceae</taxon>
        <taxon>Diplodia</taxon>
    </lineage>
</organism>
<proteinExistence type="predicted"/>
<dbReference type="GeneID" id="31016049"/>
<sequence>MSALPDSLFRQIVDCLWQHDQAALMRVSRRFRRIVEPIMYKDITLSRRRRTGKFKRCCKKNPAMAKRVTSLTVDATTHMLWHFNHDPPFAPPHLWKPSKICHALEYMDNLESLHLTTAYFPEYGDFYDEDPDSDDQWRRHEQKLERTFERATHIFHPAPDAERRILPRLTTLTLSAQLLGPDRHRAPLPGLTVFFIPTLRTLSIANHDISHCTTWGNGGYLHLDRRHRRSTALRALRLANCRLHEPSLRRILECPRALADFALTVDPPAPDAASSSDTYPDGVNLFAWSAEGLAAALREQRDALERLELYVGGKRRGLPGDELGGPVRGTLDLREMERLAEVRCLHAGRRLSKRRLLLREGVEVEYRDLLEVPTCDG</sequence>
<dbReference type="InterPro" id="IPR001810">
    <property type="entry name" value="F-box_dom"/>
</dbReference>
<dbReference type="InterPro" id="IPR036047">
    <property type="entry name" value="F-box-like_dom_sf"/>
</dbReference>
<evidence type="ECO:0000313" key="2">
    <source>
        <dbReference type="EMBL" id="OJD32142.1"/>
    </source>
</evidence>
<dbReference type="PROSITE" id="PS50181">
    <property type="entry name" value="FBOX"/>
    <property type="match status" value="1"/>
</dbReference>
<evidence type="ECO:0000259" key="1">
    <source>
        <dbReference type="PROSITE" id="PS50181"/>
    </source>
</evidence>
<dbReference type="RefSeq" id="XP_020128402.1">
    <property type="nucleotide sequence ID" value="XM_020275788.1"/>
</dbReference>
<dbReference type="EMBL" id="MNUE01000041">
    <property type="protein sequence ID" value="OJD32142.1"/>
    <property type="molecule type" value="Genomic_DNA"/>
</dbReference>
<dbReference type="AlphaFoldDB" id="A0A1J9QT51"/>
<keyword evidence="3" id="KW-1185">Reference proteome</keyword>